<keyword evidence="1" id="KW-0472">Membrane</keyword>
<evidence type="ECO:0000313" key="2">
    <source>
        <dbReference type="EMBL" id="CAX32036.1"/>
    </source>
</evidence>
<keyword evidence="3" id="KW-1185">Reference proteome</keyword>
<dbReference type="EMBL" id="BX548175">
    <property type="protein sequence ID" value="CAX32036.1"/>
    <property type="molecule type" value="Genomic_DNA"/>
</dbReference>
<proteinExistence type="predicted"/>
<evidence type="ECO:0000313" key="3">
    <source>
        <dbReference type="Proteomes" id="UP000001423"/>
    </source>
</evidence>
<evidence type="ECO:0000256" key="1">
    <source>
        <dbReference type="SAM" id="Phobius"/>
    </source>
</evidence>
<organism evidence="2 3">
    <name type="scientific">Prochlorococcus marinus (strain MIT 9313)</name>
    <dbReference type="NCBI Taxonomy" id="74547"/>
    <lineage>
        <taxon>Bacteria</taxon>
        <taxon>Bacillati</taxon>
        <taxon>Cyanobacteriota</taxon>
        <taxon>Cyanophyceae</taxon>
        <taxon>Synechococcales</taxon>
        <taxon>Prochlorococcaceae</taxon>
        <taxon>Prochlorococcus</taxon>
    </lineage>
</organism>
<protein>
    <submittedName>
        <fullName evidence="2">Uncharacterized protein</fullName>
    </submittedName>
</protein>
<accession>B9ERT5</accession>
<dbReference type="AlphaFoldDB" id="B9ERT5"/>
<keyword evidence="1" id="KW-1133">Transmembrane helix</keyword>
<dbReference type="KEGG" id="pmt:PMT_2517"/>
<dbReference type="eggNOG" id="ENOG50322TW">
    <property type="taxonomic scope" value="Bacteria"/>
</dbReference>
<reference evidence="2 3" key="1">
    <citation type="journal article" date="2003" name="Nature">
        <title>Genome divergence in two Prochlorococcus ecotypes reflects oceanic niche differentiation.</title>
        <authorList>
            <person name="Rocap G."/>
            <person name="Larimer F.W."/>
            <person name="Lamerdin J.E."/>
            <person name="Malfatti S."/>
            <person name="Chain P."/>
            <person name="Ahlgren N.A."/>
            <person name="Arellano A."/>
            <person name="Coleman M."/>
            <person name="Hauser L."/>
            <person name="Hess W.R."/>
            <person name="Johnson Z.I."/>
            <person name="Land M.L."/>
            <person name="Lindell D."/>
            <person name="Post A.F."/>
            <person name="Regala W."/>
            <person name="Shah M."/>
            <person name="Shaw S.L."/>
            <person name="Steglich C."/>
            <person name="Sullivan M.B."/>
            <person name="Ting C.S."/>
            <person name="Tolonen A."/>
            <person name="Webb E.A."/>
            <person name="Zinser E.R."/>
            <person name="Chisholm S.W."/>
        </authorList>
    </citation>
    <scope>NUCLEOTIDE SEQUENCE [LARGE SCALE GENOMIC DNA]</scope>
    <source>
        <strain evidence="3">MIT 9313</strain>
    </source>
</reference>
<keyword evidence="1" id="KW-0812">Transmembrane</keyword>
<dbReference type="Proteomes" id="UP000001423">
    <property type="component" value="Chromosome"/>
</dbReference>
<name>B9ERT5_PROMM</name>
<dbReference type="HOGENOM" id="CLU_3347244_0_0_3"/>
<feature type="transmembrane region" description="Helical" evidence="1">
    <location>
        <begin position="12"/>
        <end position="29"/>
    </location>
</feature>
<sequence>MEDNLVQKELLYLFGGIVAIGAAGFLAWFRSGRRGDG</sequence>
<gene>
    <name evidence="2" type="ordered locus">PMT_2517</name>
</gene>